<evidence type="ECO:0000256" key="2">
    <source>
        <dbReference type="ARBA" id="ARBA00022676"/>
    </source>
</evidence>
<keyword evidence="4" id="KW-0325">Glycoprotein</keyword>
<comment type="caution">
    <text evidence="6">The sequence shown here is derived from an EMBL/GenBank/DDBJ whole genome shotgun (WGS) entry which is preliminary data.</text>
</comment>
<dbReference type="Proteomes" id="UP001370490">
    <property type="component" value="Unassembled WGS sequence"/>
</dbReference>
<accession>A0AAN8VXT7</accession>
<feature type="non-terminal residue" evidence="6">
    <location>
        <position position="388"/>
    </location>
</feature>
<evidence type="ECO:0000313" key="7">
    <source>
        <dbReference type="Proteomes" id="UP001370490"/>
    </source>
</evidence>
<dbReference type="InterPro" id="IPR049625">
    <property type="entry name" value="Glyco_transf_61_cat"/>
</dbReference>
<keyword evidence="2" id="KW-0328">Glycosyltransferase</keyword>
<evidence type="ECO:0000256" key="4">
    <source>
        <dbReference type="ARBA" id="ARBA00023180"/>
    </source>
</evidence>
<name>A0AAN8VXT7_9MAGN</name>
<gene>
    <name evidence="6" type="ORF">RJ641_027177</name>
</gene>
<feature type="domain" description="Glycosyltransferase 61 catalytic" evidence="5">
    <location>
        <begin position="221"/>
        <end position="307"/>
    </location>
</feature>
<dbReference type="InterPro" id="IPR007657">
    <property type="entry name" value="Glycosyltransferase_61"/>
</dbReference>
<sequence length="388" mass="44911">MCCDRSHNRSDICFMKGDVRTHSNSSSIILYDSTNQDMEDKQVFQHERIRPYPRKWEAHTRENVAELNLILKSEYLEIDHSCDVVHDVPALFFSTGGYTGNLFHEFNDGIVPLYITSQHLKKKVVFVIVDYHDWWFTKYADILSVLSDYPPIDFTGDNRTHCFTETIVGLRFHGDLTIDPSLMEGNKSMREFRSLLDQAYWPRIKGLIEDEQRNASLSAVVEEMPQVMLKKPRLVLISRNGSRAIMNEDSLVKLAQRVGFDVEVLVPTKTTELARVYRVLNTSDVMVGVHGAALTHFLYLKPGSVLIQVIPLGSEWASETYFEGPSKKYGLKYIGYKILPRESSLYDSYDENDPILQDPIRMSRKSWEFTKKIYLDAQDVRLDLMRFQ</sequence>
<dbReference type="AlphaFoldDB" id="A0AAN8VXT7"/>
<keyword evidence="7" id="KW-1185">Reference proteome</keyword>
<dbReference type="PANTHER" id="PTHR20961">
    <property type="entry name" value="GLYCOSYLTRANSFERASE"/>
    <property type="match status" value="1"/>
</dbReference>
<dbReference type="PANTHER" id="PTHR20961:SF124">
    <property type="entry name" value="GLYCOSYLTRANSFERASE"/>
    <property type="match status" value="1"/>
</dbReference>
<organism evidence="6 7">
    <name type="scientific">Dillenia turbinata</name>
    <dbReference type="NCBI Taxonomy" id="194707"/>
    <lineage>
        <taxon>Eukaryota</taxon>
        <taxon>Viridiplantae</taxon>
        <taxon>Streptophyta</taxon>
        <taxon>Embryophyta</taxon>
        <taxon>Tracheophyta</taxon>
        <taxon>Spermatophyta</taxon>
        <taxon>Magnoliopsida</taxon>
        <taxon>eudicotyledons</taxon>
        <taxon>Gunneridae</taxon>
        <taxon>Pentapetalae</taxon>
        <taxon>Dilleniales</taxon>
        <taxon>Dilleniaceae</taxon>
        <taxon>Dillenia</taxon>
    </lineage>
</organism>
<proteinExistence type="predicted"/>
<dbReference type="EMBL" id="JBAMMX010000004">
    <property type="protein sequence ID" value="KAK6941800.1"/>
    <property type="molecule type" value="Genomic_DNA"/>
</dbReference>
<evidence type="ECO:0000313" key="6">
    <source>
        <dbReference type="EMBL" id="KAK6941800.1"/>
    </source>
</evidence>
<keyword evidence="3" id="KW-0808">Transferase</keyword>
<protein>
    <submittedName>
        <fullName evidence="6">Glycosyltransferase 61</fullName>
    </submittedName>
</protein>
<dbReference type="GO" id="GO:0016763">
    <property type="term" value="F:pentosyltransferase activity"/>
    <property type="evidence" value="ECO:0007669"/>
    <property type="project" value="UniProtKB-ARBA"/>
</dbReference>
<dbReference type="GO" id="GO:0000139">
    <property type="term" value="C:Golgi membrane"/>
    <property type="evidence" value="ECO:0007669"/>
    <property type="project" value="UniProtKB-SubCell"/>
</dbReference>
<comment type="subcellular location">
    <subcellularLocation>
        <location evidence="1">Golgi apparatus membrane</location>
        <topology evidence="1">Single-pass type II membrane protein</topology>
    </subcellularLocation>
</comment>
<dbReference type="Pfam" id="PF04577">
    <property type="entry name" value="Glyco_transf_61"/>
    <property type="match status" value="1"/>
</dbReference>
<evidence type="ECO:0000256" key="3">
    <source>
        <dbReference type="ARBA" id="ARBA00022679"/>
    </source>
</evidence>
<evidence type="ECO:0000259" key="5">
    <source>
        <dbReference type="Pfam" id="PF04577"/>
    </source>
</evidence>
<reference evidence="6 7" key="1">
    <citation type="submission" date="2023-12" db="EMBL/GenBank/DDBJ databases">
        <title>A high-quality genome assembly for Dillenia turbinata (Dilleniales).</title>
        <authorList>
            <person name="Chanderbali A."/>
        </authorList>
    </citation>
    <scope>NUCLEOTIDE SEQUENCE [LARGE SCALE GENOMIC DNA]</scope>
    <source>
        <strain evidence="6">LSX21</strain>
        <tissue evidence="6">Leaf</tissue>
    </source>
</reference>
<evidence type="ECO:0000256" key="1">
    <source>
        <dbReference type="ARBA" id="ARBA00004323"/>
    </source>
</evidence>